<reference evidence="15 16" key="1">
    <citation type="submission" date="2019-10" db="EMBL/GenBank/DDBJ databases">
        <title>Prolixibacter strains distinguished by the presence of nitrate reductase genes were adept at nitrate-dependent anaerobic corrosion of metallic iron and carbon steel.</title>
        <authorList>
            <person name="Iino T."/>
            <person name="Shono N."/>
            <person name="Ito K."/>
            <person name="Nakamura R."/>
            <person name="Sueoka K."/>
            <person name="Harayama S."/>
            <person name="Ohkuma M."/>
        </authorList>
    </citation>
    <scope>NUCLEOTIDE SEQUENCE [LARGE SCALE GENOMIC DNA]</scope>
    <source>
        <strain evidence="15 16">JCM 13498</strain>
    </source>
</reference>
<keyword evidence="7 10" id="KW-0472">Membrane</keyword>
<dbReference type="GO" id="GO:0015344">
    <property type="term" value="F:siderophore uptake transmembrane transporter activity"/>
    <property type="evidence" value="ECO:0007669"/>
    <property type="project" value="TreeGrafter"/>
</dbReference>
<evidence type="ECO:0000256" key="6">
    <source>
        <dbReference type="ARBA" id="ARBA00023077"/>
    </source>
</evidence>
<evidence type="ECO:0000256" key="9">
    <source>
        <dbReference type="ARBA" id="ARBA00023237"/>
    </source>
</evidence>
<dbReference type="InterPro" id="IPR039426">
    <property type="entry name" value="TonB-dep_rcpt-like"/>
</dbReference>
<feature type="domain" description="TonB-dependent receptor-like beta-barrel" evidence="13">
    <location>
        <begin position="256"/>
        <end position="635"/>
    </location>
</feature>
<dbReference type="PANTHER" id="PTHR30069:SF29">
    <property type="entry name" value="HEMOGLOBIN AND HEMOGLOBIN-HAPTOGLOBIN-BINDING PROTEIN 1-RELATED"/>
    <property type="match status" value="1"/>
</dbReference>
<dbReference type="InterPro" id="IPR037066">
    <property type="entry name" value="Plug_dom_sf"/>
</dbReference>
<evidence type="ECO:0000256" key="8">
    <source>
        <dbReference type="ARBA" id="ARBA00023170"/>
    </source>
</evidence>
<accession>A0A5M4B153</accession>
<feature type="signal peptide" evidence="12">
    <location>
        <begin position="1"/>
        <end position="20"/>
    </location>
</feature>
<keyword evidence="16" id="KW-1185">Reference proteome</keyword>
<keyword evidence="2 10" id="KW-0813">Transport</keyword>
<evidence type="ECO:0000259" key="13">
    <source>
        <dbReference type="Pfam" id="PF00593"/>
    </source>
</evidence>
<evidence type="ECO:0000256" key="11">
    <source>
        <dbReference type="RuleBase" id="RU003357"/>
    </source>
</evidence>
<dbReference type="Pfam" id="PF07715">
    <property type="entry name" value="Plug"/>
    <property type="match status" value="1"/>
</dbReference>
<dbReference type="GO" id="GO:0044718">
    <property type="term" value="P:siderophore transmembrane transport"/>
    <property type="evidence" value="ECO:0007669"/>
    <property type="project" value="TreeGrafter"/>
</dbReference>
<feature type="domain" description="TonB-dependent receptor plug" evidence="14">
    <location>
        <begin position="50"/>
        <end position="147"/>
    </location>
</feature>
<organism evidence="15 16">
    <name type="scientific">Prolixibacter bellariivorans</name>
    <dbReference type="NCBI Taxonomy" id="314319"/>
    <lineage>
        <taxon>Bacteria</taxon>
        <taxon>Pseudomonadati</taxon>
        <taxon>Bacteroidota</taxon>
        <taxon>Bacteroidia</taxon>
        <taxon>Marinilabiliales</taxon>
        <taxon>Prolixibacteraceae</taxon>
        <taxon>Prolixibacter</taxon>
    </lineage>
</organism>
<comment type="similarity">
    <text evidence="10 11">Belongs to the TonB-dependent receptor family.</text>
</comment>
<dbReference type="PROSITE" id="PS52016">
    <property type="entry name" value="TONB_DEPENDENT_REC_3"/>
    <property type="match status" value="1"/>
</dbReference>
<evidence type="ECO:0000256" key="12">
    <source>
        <dbReference type="SAM" id="SignalP"/>
    </source>
</evidence>
<evidence type="ECO:0000256" key="10">
    <source>
        <dbReference type="PROSITE-ProRule" id="PRU01360"/>
    </source>
</evidence>
<comment type="subcellular location">
    <subcellularLocation>
        <location evidence="1 10">Cell outer membrane</location>
        <topology evidence="1 10">Multi-pass membrane protein</topology>
    </subcellularLocation>
</comment>
<evidence type="ECO:0000256" key="4">
    <source>
        <dbReference type="ARBA" id="ARBA00022692"/>
    </source>
</evidence>
<dbReference type="EMBL" id="BLAX01000001">
    <property type="protein sequence ID" value="GET33885.1"/>
    <property type="molecule type" value="Genomic_DNA"/>
</dbReference>
<dbReference type="PANTHER" id="PTHR30069">
    <property type="entry name" value="TONB-DEPENDENT OUTER MEMBRANE RECEPTOR"/>
    <property type="match status" value="1"/>
</dbReference>
<dbReference type="GO" id="GO:0009279">
    <property type="term" value="C:cell outer membrane"/>
    <property type="evidence" value="ECO:0007669"/>
    <property type="project" value="UniProtKB-SubCell"/>
</dbReference>
<dbReference type="SUPFAM" id="SSF56935">
    <property type="entry name" value="Porins"/>
    <property type="match status" value="1"/>
</dbReference>
<keyword evidence="3 10" id="KW-1134">Transmembrane beta strand</keyword>
<keyword evidence="5 12" id="KW-0732">Signal</keyword>
<dbReference type="Proteomes" id="UP000391834">
    <property type="component" value="Unassembled WGS sequence"/>
</dbReference>
<gene>
    <name evidence="15" type="ORF">PbJCM13498_27480</name>
</gene>
<dbReference type="AlphaFoldDB" id="A0A5M4B153"/>
<evidence type="ECO:0000313" key="15">
    <source>
        <dbReference type="EMBL" id="GET33885.1"/>
    </source>
</evidence>
<proteinExistence type="inferred from homology"/>
<evidence type="ECO:0000313" key="16">
    <source>
        <dbReference type="Proteomes" id="UP000391834"/>
    </source>
</evidence>
<dbReference type="InterPro" id="IPR000531">
    <property type="entry name" value="Beta-barrel_TonB"/>
</dbReference>
<feature type="chain" id="PRO_5024402244" evidence="12">
    <location>
        <begin position="21"/>
        <end position="668"/>
    </location>
</feature>
<name>A0A5M4B153_9BACT</name>
<evidence type="ECO:0000256" key="2">
    <source>
        <dbReference type="ARBA" id="ARBA00022448"/>
    </source>
</evidence>
<evidence type="ECO:0000256" key="1">
    <source>
        <dbReference type="ARBA" id="ARBA00004571"/>
    </source>
</evidence>
<dbReference type="Pfam" id="PF00593">
    <property type="entry name" value="TonB_dep_Rec_b-barrel"/>
    <property type="match status" value="1"/>
</dbReference>
<dbReference type="Gene3D" id="2.170.130.10">
    <property type="entry name" value="TonB-dependent receptor, plug domain"/>
    <property type="match status" value="1"/>
</dbReference>
<evidence type="ECO:0000256" key="7">
    <source>
        <dbReference type="ARBA" id="ARBA00023136"/>
    </source>
</evidence>
<dbReference type="InterPro" id="IPR036942">
    <property type="entry name" value="Beta-barrel_TonB_sf"/>
</dbReference>
<keyword evidence="9 10" id="KW-0998">Cell outer membrane</keyword>
<keyword evidence="4 10" id="KW-0812">Transmembrane</keyword>
<sequence length="668" mass="76553">MKRLPIIFLLFLPLCQELYAQSLSDTLKIKEVTVVSKHLQKKEEAGLIRSDVDSMAMIKAMNATLSELISENTPIFIKTYGRGALATASFRGTAPSHTQVEWNGISLNSPMLGMVDFSTIPVYFVDKVSILHGSGSLTEKSGALGGTIELQSDVDWNNRFSGSALSGVGSYQSYDEFFQVKAGNRKIQSKTKAFLSQSANNFTYRNKFIATIDPETGKYIYPEQQNKNADYRNYGVLQEIYFRPDDKDVISGHYWYQHNSRSIPQLMTNETSGDGGVNRQTDQIHRAVAEWNHYGTKTSLKVSSGLNFDKMNYWLKANVNGTSGQVVVNSWSNAQSWFNKALFTYRENQDLSVTAGIDVDRYQVSSQNYAPLANDFGYHKTRLESSAHLQLSKKFGKRFTSTFLVRQDLYDQKAAPIMPLLGLEYKLLKKKNLYLKGNVARNYHQPSLNDLYYIPGGNPDLKPEEGYTGDLGLTYEENYAHVHLYTTLTAYTSKIDNWIIWLPTNKGYWEPSNMKKVDASGLEYQLSLKGGEGPWHWHINGNYAYTRSINHADPVNWADESIGKQLPFIPKHSANLSVNLSRQGYHVTYQWNYYSERYTTTSNEKTTSLDYLYPYLMNDLFAGKDWNWKTYRLGLEFKIFNLFNEEYRTVLQRPMPRRNYTLLVRFDF</sequence>
<evidence type="ECO:0000259" key="14">
    <source>
        <dbReference type="Pfam" id="PF07715"/>
    </source>
</evidence>
<dbReference type="Gene3D" id="2.40.170.20">
    <property type="entry name" value="TonB-dependent receptor, beta-barrel domain"/>
    <property type="match status" value="1"/>
</dbReference>
<comment type="caution">
    <text evidence="15">The sequence shown here is derived from an EMBL/GenBank/DDBJ whole genome shotgun (WGS) entry which is preliminary data.</text>
</comment>
<keyword evidence="8 15" id="KW-0675">Receptor</keyword>
<keyword evidence="6 11" id="KW-0798">TonB box</keyword>
<dbReference type="InterPro" id="IPR012910">
    <property type="entry name" value="Plug_dom"/>
</dbReference>
<evidence type="ECO:0000256" key="3">
    <source>
        <dbReference type="ARBA" id="ARBA00022452"/>
    </source>
</evidence>
<protein>
    <submittedName>
        <fullName evidence="15">TonB-dependent receptor</fullName>
    </submittedName>
</protein>
<evidence type="ECO:0000256" key="5">
    <source>
        <dbReference type="ARBA" id="ARBA00022729"/>
    </source>
</evidence>